<keyword evidence="2" id="KW-1185">Reference proteome</keyword>
<dbReference type="Gene3D" id="3.90.660.50">
    <property type="match status" value="1"/>
</dbReference>
<accession>A0A0M9VMN6</accession>
<evidence type="ECO:0000313" key="1">
    <source>
        <dbReference type="EMBL" id="KOS12205.1"/>
    </source>
</evidence>
<dbReference type="KEGG" id="mcw:A8L33_04135"/>
<reference evidence="1" key="1">
    <citation type="submission" date="2015-04" db="EMBL/GenBank/DDBJ databases">
        <title>Complete genome sequence of Microbacterium chocolatum SIT 101, a bacterium enantioselectively hydrolyzing mesomeric diesters.</title>
        <authorList>
            <person name="Li X."/>
            <person name="Xu Y."/>
        </authorList>
    </citation>
    <scope>NUCLEOTIDE SEQUENCE [LARGE SCALE GENOMIC DNA]</scope>
    <source>
        <strain evidence="1">SIT 101</strain>
    </source>
</reference>
<dbReference type="Gene3D" id="3.50.50.60">
    <property type="entry name" value="FAD/NAD(P)-binding domain"/>
    <property type="match status" value="2"/>
</dbReference>
<dbReference type="PANTHER" id="PTHR10668:SF105">
    <property type="entry name" value="DEHYDROGENASE-RELATED"/>
    <property type="match status" value="1"/>
</dbReference>
<dbReference type="PATRIC" id="fig|84292.3.peg.448"/>
<dbReference type="OrthoDB" id="833207at2"/>
<dbReference type="InterPro" id="IPR036188">
    <property type="entry name" value="FAD/NAD-bd_sf"/>
</dbReference>
<dbReference type="PRINTS" id="PR00419">
    <property type="entry name" value="ADXRDTASE"/>
</dbReference>
<comment type="caution">
    <text evidence="1">The sequence shown here is derived from an EMBL/GenBank/DDBJ whole genome shotgun (WGS) entry which is preliminary data.</text>
</comment>
<sequence>MTSPDVVVVGSGPNGLAAAATLARAGLGVQVFERSDAPGGGTRTAELTLPGYHHDICSAVHPLAVASPFFRAFGLAERLELLTPEVSFAHPLPDRPAGVAYLDLARTAHELGADGAAYRRMIEPLADRALAVARFTGSSLLGIPDDPIAAGFFAARVLEQGTPVWNARFREEQAPAMITGVSAHAIVRQPSLVAAGAGLALQAHAHAGGWPIPRGGSQAIADALVADIRAHGGEVVTGHDIRRLSDLPPARATVMDITPRAFLALAGDRVPARYRRALSRFRHGNAAAKVDFALSGPVPWADERVRKAGTVHLGGTRADMAWAENQVARGRHAADPYVLVSQPSVLDDSRAPGDHHVLWAYTHVPAGSDVDQTEAITRTIERVAPGFRDLIIAHRSATAVDLSEQNPNYVGGDISAGAATLWQLLARPVLSRDPWRTALDGFYLCGSSTVPGPGVHGLSGWYAAQSALRNTFGRRAPVDLAP</sequence>
<proteinExistence type="predicted"/>
<dbReference type="AlphaFoldDB" id="A0A0M9VMN6"/>
<evidence type="ECO:0000313" key="2">
    <source>
        <dbReference type="Proteomes" id="UP000037737"/>
    </source>
</evidence>
<organism evidence="1 2">
    <name type="scientific">Microbacterium aurantiacum</name>
    <dbReference type="NCBI Taxonomy" id="162393"/>
    <lineage>
        <taxon>Bacteria</taxon>
        <taxon>Bacillati</taxon>
        <taxon>Actinomycetota</taxon>
        <taxon>Actinomycetes</taxon>
        <taxon>Micrococcales</taxon>
        <taxon>Microbacteriaceae</taxon>
        <taxon>Microbacterium</taxon>
    </lineage>
</organism>
<gene>
    <name evidence="1" type="ORF">XI38_02150</name>
</gene>
<name>A0A0M9VMN6_9MICO</name>
<dbReference type="PANTHER" id="PTHR10668">
    <property type="entry name" value="PHYTOENE DEHYDROGENASE"/>
    <property type="match status" value="1"/>
</dbReference>
<protein>
    <submittedName>
        <fullName evidence="1">Dehydrogenase</fullName>
    </submittedName>
</protein>
<dbReference type="Pfam" id="PF13450">
    <property type="entry name" value="NAD_binding_8"/>
    <property type="match status" value="1"/>
</dbReference>
<dbReference type="Proteomes" id="UP000037737">
    <property type="component" value="Unassembled WGS sequence"/>
</dbReference>
<dbReference type="SUPFAM" id="SSF51905">
    <property type="entry name" value="FAD/NAD(P)-binding domain"/>
    <property type="match status" value="1"/>
</dbReference>
<dbReference type="EMBL" id="LAVO01000001">
    <property type="protein sequence ID" value="KOS12205.1"/>
    <property type="molecule type" value="Genomic_DNA"/>
</dbReference>